<evidence type="ECO:0000313" key="3">
    <source>
        <dbReference type="Proteomes" id="UP000002035"/>
    </source>
</evidence>
<feature type="region of interest" description="Disordered" evidence="1">
    <location>
        <begin position="430"/>
        <end position="450"/>
    </location>
</feature>
<name>C5FTX4_ARTOC</name>
<accession>C5FTX4</accession>
<evidence type="ECO:0000256" key="1">
    <source>
        <dbReference type="SAM" id="MobiDB-lite"/>
    </source>
</evidence>
<dbReference type="OrthoDB" id="4171596at2759"/>
<feature type="region of interest" description="Disordered" evidence="1">
    <location>
        <begin position="387"/>
        <end position="407"/>
    </location>
</feature>
<dbReference type="VEuPathDB" id="FungiDB:MCYG_06177"/>
<dbReference type="GeneID" id="9222452"/>
<gene>
    <name evidence="2" type="ORF">MCYG_06177</name>
</gene>
<feature type="compositionally biased region" description="Polar residues" evidence="1">
    <location>
        <begin position="228"/>
        <end position="242"/>
    </location>
</feature>
<feature type="region of interest" description="Disordered" evidence="1">
    <location>
        <begin position="315"/>
        <end position="335"/>
    </location>
</feature>
<feature type="region of interest" description="Disordered" evidence="1">
    <location>
        <begin position="105"/>
        <end position="207"/>
    </location>
</feature>
<dbReference type="AlphaFoldDB" id="C5FTX4"/>
<dbReference type="Proteomes" id="UP000002035">
    <property type="component" value="Unassembled WGS sequence"/>
</dbReference>
<feature type="compositionally biased region" description="Basic and acidic residues" evidence="1">
    <location>
        <begin position="152"/>
        <end position="167"/>
    </location>
</feature>
<dbReference type="HOGENOM" id="CLU_611382_0_0_1"/>
<evidence type="ECO:0000313" key="2">
    <source>
        <dbReference type="EMBL" id="EEQ33358.1"/>
    </source>
</evidence>
<sequence>MSLMLAPQAPYMHPHFLPSSSLEGLEQVIPPEPNSLKIYIPRWKLDKPLPSPPERNSGIYSPDEHFLSSARYQRPNDRCREKGIYAKAFNPKHARSVDELRLFYSRQSPVPRSPQPRRREGKDTLSSPAKRARHSTEPVFQTCSGGPAKFSIRIDDKRPQGGREAPKRCSTLGAARSANSTLSPRSKGIHERSRPMESGHQAVEPPRGVDNSELCFCHMPHPRHSKVFPNQRTSRSSSSRGVQTGDLPDAVSYIELIRRPSEADVPEVTVEEVNDESFPSQAREGPSNRTQLYSFTTCASTSMVDELPETYGRKETTGFGLFRSPPLPPADEGRHRPRHLAIPPSDYQLYGAKALPKNKPKKKKSGLLPNYINKLIPKAIRRQASEPQMQPLRTPRTAPPCTGENTRSREEWLGLGRNSNAWRSTVEFSREAFGSSSTNRAEQKRKEELKSKIVMVGPTPHWV</sequence>
<feature type="compositionally biased region" description="Basic and acidic residues" evidence="1">
    <location>
        <begin position="188"/>
        <end position="197"/>
    </location>
</feature>
<feature type="compositionally biased region" description="Basic and acidic residues" evidence="1">
    <location>
        <begin position="441"/>
        <end position="450"/>
    </location>
</feature>
<proteinExistence type="predicted"/>
<organism evidence="2 3">
    <name type="scientific">Arthroderma otae (strain ATCC MYA-4605 / CBS 113480)</name>
    <name type="common">Microsporum canis</name>
    <dbReference type="NCBI Taxonomy" id="554155"/>
    <lineage>
        <taxon>Eukaryota</taxon>
        <taxon>Fungi</taxon>
        <taxon>Dikarya</taxon>
        <taxon>Ascomycota</taxon>
        <taxon>Pezizomycotina</taxon>
        <taxon>Eurotiomycetes</taxon>
        <taxon>Eurotiomycetidae</taxon>
        <taxon>Onygenales</taxon>
        <taxon>Arthrodermataceae</taxon>
        <taxon>Microsporum</taxon>
    </lineage>
</organism>
<dbReference type="eggNOG" id="ENOG502T35J">
    <property type="taxonomic scope" value="Eukaryota"/>
</dbReference>
<feature type="region of interest" description="Disordered" evidence="1">
    <location>
        <begin position="222"/>
        <end position="246"/>
    </location>
</feature>
<protein>
    <submittedName>
        <fullName evidence="2">Uncharacterized protein</fullName>
    </submittedName>
</protein>
<dbReference type="RefSeq" id="XP_002844213.1">
    <property type="nucleotide sequence ID" value="XM_002844167.1"/>
</dbReference>
<dbReference type="EMBL" id="DS995706">
    <property type="protein sequence ID" value="EEQ33358.1"/>
    <property type="molecule type" value="Genomic_DNA"/>
</dbReference>
<keyword evidence="3" id="KW-1185">Reference proteome</keyword>
<dbReference type="OMA" id="KIYIPRW"/>
<reference evidence="3" key="1">
    <citation type="journal article" date="2012" name="MBio">
        <title>Comparative genome analysis of Trichophyton rubrum and related dermatophytes reveals candidate genes involved in infection.</title>
        <authorList>
            <person name="Martinez D.A."/>
            <person name="Oliver B.G."/>
            <person name="Graeser Y."/>
            <person name="Goldberg J.M."/>
            <person name="Li W."/>
            <person name="Martinez-Rossi N.M."/>
            <person name="Monod M."/>
            <person name="Shelest E."/>
            <person name="Barton R.C."/>
            <person name="Birch E."/>
            <person name="Brakhage A.A."/>
            <person name="Chen Z."/>
            <person name="Gurr S.J."/>
            <person name="Heiman D."/>
            <person name="Heitman J."/>
            <person name="Kosti I."/>
            <person name="Rossi A."/>
            <person name="Saif S."/>
            <person name="Samalova M."/>
            <person name="Saunders C.W."/>
            <person name="Shea T."/>
            <person name="Summerbell R.C."/>
            <person name="Xu J."/>
            <person name="Young S."/>
            <person name="Zeng Q."/>
            <person name="Birren B.W."/>
            <person name="Cuomo C.A."/>
            <person name="White T.C."/>
        </authorList>
    </citation>
    <scope>NUCLEOTIDE SEQUENCE [LARGE SCALE GENOMIC DNA]</scope>
    <source>
        <strain evidence="3">ATCC MYA-4605 / CBS 113480</strain>
    </source>
</reference>